<dbReference type="GO" id="GO:0003700">
    <property type="term" value="F:DNA-binding transcription factor activity"/>
    <property type="evidence" value="ECO:0007669"/>
    <property type="project" value="TreeGrafter"/>
</dbReference>
<reference evidence="1 2" key="1">
    <citation type="submission" date="2020-01" db="EMBL/GenBank/DDBJ databases">
        <title>Herbidospora sp. NEAU-GS84 nov., a novel actinomycete isolated from soil.</title>
        <authorList>
            <person name="Han L."/>
        </authorList>
    </citation>
    <scope>NUCLEOTIDE SEQUENCE [LARGE SCALE GENOMIC DNA]</scope>
    <source>
        <strain evidence="1 2">NEAU-GS84</strain>
    </source>
</reference>
<dbReference type="SUPFAM" id="SSF46785">
    <property type="entry name" value="Winged helix' DNA-binding domain"/>
    <property type="match status" value="1"/>
</dbReference>
<evidence type="ECO:0000313" key="2">
    <source>
        <dbReference type="Proteomes" id="UP000479526"/>
    </source>
</evidence>
<sequence>MSANSRLTIATHILTWMAMDQLNGQVATSDRIAESVQTNPVVIRRCLGELRAAGLVESRRGAGAGWRLTREPGEVTLLDVYRAVEDGPLFAMHATPPNPCCPVGAGIRPALDGVYAEVEDRLRAQLAATTIADLLNDINDRHTG</sequence>
<dbReference type="AlphaFoldDB" id="A0A7C9NGP4"/>
<proteinExistence type="predicted"/>
<evidence type="ECO:0000313" key="1">
    <source>
        <dbReference type="EMBL" id="NAS21992.1"/>
    </source>
</evidence>
<organism evidence="1 2">
    <name type="scientific">Herbidospora solisilvae</name>
    <dbReference type="NCBI Taxonomy" id="2696284"/>
    <lineage>
        <taxon>Bacteria</taxon>
        <taxon>Bacillati</taxon>
        <taxon>Actinomycetota</taxon>
        <taxon>Actinomycetes</taxon>
        <taxon>Streptosporangiales</taxon>
        <taxon>Streptosporangiaceae</taxon>
        <taxon>Herbidospora</taxon>
    </lineage>
</organism>
<dbReference type="EMBL" id="WXEW01000003">
    <property type="protein sequence ID" value="NAS21992.1"/>
    <property type="molecule type" value="Genomic_DNA"/>
</dbReference>
<dbReference type="InterPro" id="IPR036390">
    <property type="entry name" value="WH_DNA-bd_sf"/>
</dbReference>
<dbReference type="GO" id="GO:0005829">
    <property type="term" value="C:cytosol"/>
    <property type="evidence" value="ECO:0007669"/>
    <property type="project" value="TreeGrafter"/>
</dbReference>
<keyword evidence="2" id="KW-1185">Reference proteome</keyword>
<comment type="caution">
    <text evidence="1">The sequence shown here is derived from an EMBL/GenBank/DDBJ whole genome shotgun (WGS) entry which is preliminary data.</text>
</comment>
<protein>
    <submittedName>
        <fullName evidence="1">Transcriptional regulator</fullName>
    </submittedName>
</protein>
<dbReference type="InterPro" id="IPR000944">
    <property type="entry name" value="Tscrpt_reg_Rrf2"/>
</dbReference>
<dbReference type="FunFam" id="1.10.10.10:FF:000138">
    <property type="entry name" value="Rrf2 family transcriptional regulator"/>
    <property type="match status" value="1"/>
</dbReference>
<dbReference type="PANTHER" id="PTHR33221:SF15">
    <property type="entry name" value="HTH-TYPE TRANSCRIPTIONAL REGULATOR YWGB-RELATED"/>
    <property type="match status" value="1"/>
</dbReference>
<dbReference type="Pfam" id="PF02082">
    <property type="entry name" value="Rrf2"/>
    <property type="match status" value="1"/>
</dbReference>
<gene>
    <name evidence="1" type="ORF">GT755_09880</name>
</gene>
<dbReference type="PANTHER" id="PTHR33221">
    <property type="entry name" value="WINGED HELIX-TURN-HELIX TRANSCRIPTIONAL REGULATOR, RRF2 FAMILY"/>
    <property type="match status" value="1"/>
</dbReference>
<dbReference type="Gene3D" id="1.10.10.10">
    <property type="entry name" value="Winged helix-like DNA-binding domain superfamily/Winged helix DNA-binding domain"/>
    <property type="match status" value="1"/>
</dbReference>
<accession>A0A7C9NGP4</accession>
<dbReference type="RefSeq" id="WP_161479439.1">
    <property type="nucleotide sequence ID" value="NZ_WXEW01000003.1"/>
</dbReference>
<dbReference type="Proteomes" id="UP000479526">
    <property type="component" value="Unassembled WGS sequence"/>
</dbReference>
<dbReference type="PROSITE" id="PS51197">
    <property type="entry name" value="HTH_RRF2_2"/>
    <property type="match status" value="1"/>
</dbReference>
<name>A0A7C9NGP4_9ACTN</name>
<dbReference type="InterPro" id="IPR036388">
    <property type="entry name" value="WH-like_DNA-bd_sf"/>
</dbReference>